<sequence length="237" mass="24672">MNLMIIRITLRALLGRRRALLLLPVPVLLIGLTLFAGGTGVRVERWAPVLLNGMGLGVLLPLTALIVGSSVLGLEIEDGTITHILTKPLPRREIILSKLLVAWLVTTVAAGVPLGVAGAIADGATLGTALFVGATVGALAYSALFLALSVVTRRPVIIGMSYILIWENLLGTYVDGTKVLSVRQFSSTITDTVSGNPILQSTLSVGTAAVMAGVFVVLGTVAATHRLRSFSLAGDTN</sequence>
<dbReference type="AlphaFoldDB" id="A0A1G9W753"/>
<feature type="transmembrane region" description="Helical" evidence="1">
    <location>
        <begin position="203"/>
        <end position="223"/>
    </location>
</feature>
<keyword evidence="3" id="KW-1185">Reference proteome</keyword>
<keyword evidence="1" id="KW-1133">Transmembrane helix</keyword>
<keyword evidence="1" id="KW-0472">Membrane</keyword>
<feature type="transmembrane region" description="Helical" evidence="1">
    <location>
        <begin position="53"/>
        <end position="74"/>
    </location>
</feature>
<name>A0A1G9W753_ALLAB</name>
<feature type="transmembrane region" description="Helical" evidence="1">
    <location>
        <begin position="155"/>
        <end position="174"/>
    </location>
</feature>
<accession>A0A1G9W753</accession>
<dbReference type="EMBL" id="LT629701">
    <property type="protein sequence ID" value="SDM79845.1"/>
    <property type="molecule type" value="Genomic_DNA"/>
</dbReference>
<feature type="transmembrane region" description="Helical" evidence="1">
    <location>
        <begin position="95"/>
        <end position="120"/>
    </location>
</feature>
<evidence type="ECO:0000313" key="2">
    <source>
        <dbReference type="EMBL" id="SDM79845.1"/>
    </source>
</evidence>
<dbReference type="Pfam" id="PF12679">
    <property type="entry name" value="ABC2_membrane_2"/>
    <property type="match status" value="1"/>
</dbReference>
<dbReference type="STRING" id="211114.SAMN04489726_3411"/>
<evidence type="ECO:0000313" key="3">
    <source>
        <dbReference type="Proteomes" id="UP000183376"/>
    </source>
</evidence>
<reference evidence="2 3" key="1">
    <citation type="submission" date="2016-10" db="EMBL/GenBank/DDBJ databases">
        <authorList>
            <person name="de Groot N.N."/>
        </authorList>
    </citation>
    <scope>NUCLEOTIDE SEQUENCE [LARGE SCALE GENOMIC DNA]</scope>
    <source>
        <strain evidence="2 3">DSM 44149</strain>
    </source>
</reference>
<gene>
    <name evidence="2" type="ORF">SAMN04489726_3411</name>
</gene>
<dbReference type="OrthoDB" id="5146799at2"/>
<feature type="transmembrane region" description="Helical" evidence="1">
    <location>
        <begin position="126"/>
        <end position="148"/>
    </location>
</feature>
<keyword evidence="1" id="KW-0812">Transmembrane</keyword>
<dbReference type="GO" id="GO:0005886">
    <property type="term" value="C:plasma membrane"/>
    <property type="evidence" value="ECO:0007669"/>
    <property type="project" value="UniProtKB-SubCell"/>
</dbReference>
<dbReference type="GO" id="GO:0140359">
    <property type="term" value="F:ABC-type transporter activity"/>
    <property type="evidence" value="ECO:0007669"/>
    <property type="project" value="InterPro"/>
</dbReference>
<evidence type="ECO:0000256" key="1">
    <source>
        <dbReference type="SAM" id="Phobius"/>
    </source>
</evidence>
<proteinExistence type="predicted"/>
<organism evidence="2 3">
    <name type="scientific">Allokutzneria albata</name>
    <name type="common">Kibdelosporangium albatum</name>
    <dbReference type="NCBI Taxonomy" id="211114"/>
    <lineage>
        <taxon>Bacteria</taxon>
        <taxon>Bacillati</taxon>
        <taxon>Actinomycetota</taxon>
        <taxon>Actinomycetes</taxon>
        <taxon>Pseudonocardiales</taxon>
        <taxon>Pseudonocardiaceae</taxon>
        <taxon>Allokutzneria</taxon>
    </lineage>
</organism>
<dbReference type="Proteomes" id="UP000183376">
    <property type="component" value="Chromosome I"/>
</dbReference>
<protein>
    <submittedName>
        <fullName evidence="2">ABC-2 type transport system permease protein</fullName>
    </submittedName>
</protein>
<dbReference type="eggNOG" id="COG1277">
    <property type="taxonomic scope" value="Bacteria"/>
</dbReference>
<feature type="transmembrane region" description="Helical" evidence="1">
    <location>
        <begin position="20"/>
        <end position="41"/>
    </location>
</feature>